<accession>A0A8T2PQ13</accession>
<dbReference type="AlphaFoldDB" id="A0A8T2PQ13"/>
<keyword evidence="2" id="KW-1185">Reference proteome</keyword>
<name>A0A8T2PQ13_9TELE</name>
<gene>
    <name evidence="1" type="ORF">JZ751_018029</name>
</gene>
<protein>
    <submittedName>
        <fullName evidence="1">Uncharacterized protein</fullName>
    </submittedName>
</protein>
<dbReference type="EMBL" id="JAFBMS010000004">
    <property type="protein sequence ID" value="KAG9353433.1"/>
    <property type="molecule type" value="Genomic_DNA"/>
</dbReference>
<dbReference type="Proteomes" id="UP000824540">
    <property type="component" value="Unassembled WGS sequence"/>
</dbReference>
<dbReference type="OrthoDB" id="10069898at2759"/>
<sequence length="324" mass="34932">MDGWMDGWVDGWMDGWMEQSLQQAGVSTALLVPGGFSLTFGSLPLLIQGSLGRGRAHVRDVLQGVPRGRWLERFSRCVRRGPSTRGTLHGGVIGWSRRCICLRGDVVLVTESPSTDDPIVALWSGERPPSLCCSSFPFLKKEAKMLPAVVSSGPRVCGVGVLSSRTMESGASVTIFSTSSDASLAFSGFSSVLPSSSPGPSCFPTSSSATCHSSSGVMFVTRLYTGTNGMAVRSYRGMKKQALLTHSPEYQGGRPYHVSIVRFTPGLRQHLLCPLQSVLQTIHLEQQRLPLELQAPQLLHHLIVALLQVQLETKCPLISGQAPS</sequence>
<evidence type="ECO:0000313" key="1">
    <source>
        <dbReference type="EMBL" id="KAG9353433.1"/>
    </source>
</evidence>
<evidence type="ECO:0000313" key="2">
    <source>
        <dbReference type="Proteomes" id="UP000824540"/>
    </source>
</evidence>
<organism evidence="1 2">
    <name type="scientific">Albula glossodonta</name>
    <name type="common">roundjaw bonefish</name>
    <dbReference type="NCBI Taxonomy" id="121402"/>
    <lineage>
        <taxon>Eukaryota</taxon>
        <taxon>Metazoa</taxon>
        <taxon>Chordata</taxon>
        <taxon>Craniata</taxon>
        <taxon>Vertebrata</taxon>
        <taxon>Euteleostomi</taxon>
        <taxon>Actinopterygii</taxon>
        <taxon>Neopterygii</taxon>
        <taxon>Teleostei</taxon>
        <taxon>Albuliformes</taxon>
        <taxon>Albulidae</taxon>
        <taxon>Albula</taxon>
    </lineage>
</organism>
<reference evidence="1" key="1">
    <citation type="thesis" date="2021" institute="BYU ScholarsArchive" country="Provo, UT, USA">
        <title>Applications of and Algorithms for Genome Assembly and Genomic Analyses with an Emphasis on Marine Teleosts.</title>
        <authorList>
            <person name="Pickett B.D."/>
        </authorList>
    </citation>
    <scope>NUCLEOTIDE SEQUENCE</scope>
    <source>
        <strain evidence="1">HI-2016</strain>
    </source>
</reference>
<proteinExistence type="predicted"/>
<comment type="caution">
    <text evidence="1">The sequence shown here is derived from an EMBL/GenBank/DDBJ whole genome shotgun (WGS) entry which is preliminary data.</text>
</comment>